<comment type="caution">
    <text evidence="1">The sequence shown here is derived from an EMBL/GenBank/DDBJ whole genome shotgun (WGS) entry which is preliminary data.</text>
</comment>
<keyword evidence="2" id="KW-1185">Reference proteome</keyword>
<evidence type="ECO:0000313" key="1">
    <source>
        <dbReference type="EMBL" id="MFC3631148.1"/>
    </source>
</evidence>
<dbReference type="EMBL" id="JBHRXY010000020">
    <property type="protein sequence ID" value="MFC3631148.1"/>
    <property type="molecule type" value="Genomic_DNA"/>
</dbReference>
<organism evidence="1 2">
    <name type="scientific">Paracoccus angustae</name>
    <dbReference type="NCBI Taxonomy" id="1671480"/>
    <lineage>
        <taxon>Bacteria</taxon>
        <taxon>Pseudomonadati</taxon>
        <taxon>Pseudomonadota</taxon>
        <taxon>Alphaproteobacteria</taxon>
        <taxon>Rhodobacterales</taxon>
        <taxon>Paracoccaceae</taxon>
        <taxon>Paracoccus</taxon>
    </lineage>
</organism>
<protein>
    <submittedName>
        <fullName evidence="1">Uncharacterized protein</fullName>
    </submittedName>
</protein>
<dbReference type="RefSeq" id="WP_377763307.1">
    <property type="nucleotide sequence ID" value="NZ_JBHRXY010000020.1"/>
</dbReference>
<accession>A0ABV7U849</accession>
<sequence length="75" mass="7922">MDLARTLLDTRAAWANSCPGHVASMGGGNADADLPDRTVAPFRRPEIVSADGLWAAARARLAAEDRRCSMPGSRA</sequence>
<proteinExistence type="predicted"/>
<dbReference type="Proteomes" id="UP001595539">
    <property type="component" value="Unassembled WGS sequence"/>
</dbReference>
<evidence type="ECO:0000313" key="2">
    <source>
        <dbReference type="Proteomes" id="UP001595539"/>
    </source>
</evidence>
<name>A0ABV7U849_9RHOB</name>
<gene>
    <name evidence="1" type="ORF">ACFOM8_17025</name>
</gene>
<reference evidence="2" key="1">
    <citation type="journal article" date="2019" name="Int. J. Syst. Evol. Microbiol.">
        <title>The Global Catalogue of Microorganisms (GCM) 10K type strain sequencing project: providing services to taxonomists for standard genome sequencing and annotation.</title>
        <authorList>
            <consortium name="The Broad Institute Genomics Platform"/>
            <consortium name="The Broad Institute Genome Sequencing Center for Infectious Disease"/>
            <person name="Wu L."/>
            <person name="Ma J."/>
        </authorList>
    </citation>
    <scope>NUCLEOTIDE SEQUENCE [LARGE SCALE GENOMIC DNA]</scope>
    <source>
        <strain evidence="2">KCTC 42473</strain>
    </source>
</reference>